<dbReference type="Proteomes" id="UP000285092">
    <property type="component" value="Unassembled WGS sequence"/>
</dbReference>
<keyword evidence="2" id="KW-1185">Reference proteome</keyword>
<reference evidence="1 2" key="1">
    <citation type="submission" date="2018-08" db="EMBL/GenBank/DDBJ databases">
        <title>Altererythrobacter sp.Ery1 and Ery12, the genome sequencing of novel strains in genus Alterythrobacter.</title>
        <authorList>
            <person name="Cheng H."/>
            <person name="Wu Y.-H."/>
            <person name="Fang C."/>
            <person name="Xu X.-W."/>
        </authorList>
    </citation>
    <scope>NUCLEOTIDE SEQUENCE [LARGE SCALE GENOMIC DNA]</scope>
    <source>
        <strain evidence="1 2">Ery1</strain>
    </source>
</reference>
<dbReference type="AlphaFoldDB" id="A0A418NMJ1"/>
<dbReference type="RefSeq" id="WP_119511544.1">
    <property type="nucleotide sequence ID" value="NZ_QXFK01000005.1"/>
</dbReference>
<gene>
    <name evidence="1" type="ORF">D2V04_01125</name>
</gene>
<protein>
    <submittedName>
        <fullName evidence="1">Uncharacterized protein</fullName>
    </submittedName>
</protein>
<evidence type="ECO:0000313" key="2">
    <source>
        <dbReference type="Proteomes" id="UP000285092"/>
    </source>
</evidence>
<evidence type="ECO:0000313" key="1">
    <source>
        <dbReference type="EMBL" id="RIV81243.1"/>
    </source>
</evidence>
<sequence>MRLPGVVACGGFRFGAGDGGAAGGVVFLLGAQGFLRGRIGRVLPGVVVLRSALAGIVPQVPPVVGLGEEVERAVADMGEALLARRRQVRVRREAVGVARAGRPGQILGRRVPGQHREQLVEPLGARGGGMVLLPPPGRAGRGARGAAARRACARWRRARRAR</sequence>
<name>A0A418NMJ1_9SPHN</name>
<proteinExistence type="predicted"/>
<comment type="caution">
    <text evidence="1">The sequence shown here is derived from an EMBL/GenBank/DDBJ whole genome shotgun (WGS) entry which is preliminary data.</text>
</comment>
<organism evidence="1 2">
    <name type="scientific">Pelagerythrobacter aerophilus</name>
    <dbReference type="NCBI Taxonomy" id="2306995"/>
    <lineage>
        <taxon>Bacteria</taxon>
        <taxon>Pseudomonadati</taxon>
        <taxon>Pseudomonadota</taxon>
        <taxon>Alphaproteobacteria</taxon>
        <taxon>Sphingomonadales</taxon>
        <taxon>Erythrobacteraceae</taxon>
        <taxon>Pelagerythrobacter</taxon>
    </lineage>
</organism>
<accession>A0A418NMJ1</accession>
<dbReference type="EMBL" id="QXFK01000005">
    <property type="protein sequence ID" value="RIV81243.1"/>
    <property type="molecule type" value="Genomic_DNA"/>
</dbReference>